<evidence type="ECO:0000256" key="6">
    <source>
        <dbReference type="RuleBase" id="RU367044"/>
    </source>
</evidence>
<comment type="similarity">
    <text evidence="2 6">Belongs to the plant self-incompatibility (S1) protein family.</text>
</comment>
<dbReference type="PANTHER" id="PTHR31232:SF156">
    <property type="entry name" value="PLANT SELF-INCOMPATIBILITY PROTEIN S1 FAMILY-RELATED"/>
    <property type="match status" value="1"/>
</dbReference>
<gene>
    <name evidence="8" type="primary">LOC111461031</name>
</gene>
<dbReference type="PANTHER" id="PTHR31232">
    <property type="match status" value="1"/>
</dbReference>
<dbReference type="GO" id="GO:0060320">
    <property type="term" value="P:rejection of self pollen"/>
    <property type="evidence" value="ECO:0007669"/>
    <property type="project" value="UniProtKB-KW"/>
</dbReference>
<evidence type="ECO:0000256" key="4">
    <source>
        <dbReference type="ARBA" id="ARBA00022525"/>
    </source>
</evidence>
<keyword evidence="4 6" id="KW-0964">Secreted</keyword>
<dbReference type="GO" id="GO:0005576">
    <property type="term" value="C:extracellular region"/>
    <property type="evidence" value="ECO:0007669"/>
    <property type="project" value="UniProtKB-SubCell"/>
</dbReference>
<keyword evidence="7" id="KW-1185">Reference proteome</keyword>
<dbReference type="AlphaFoldDB" id="A0A6J1HAC3"/>
<evidence type="ECO:0000256" key="1">
    <source>
        <dbReference type="ARBA" id="ARBA00004613"/>
    </source>
</evidence>
<dbReference type="Proteomes" id="UP000504609">
    <property type="component" value="Unplaced"/>
</dbReference>
<name>A0A6J1HAC3_CUCMO</name>
<sequence length="179" mass="20978">MNSCLILDTFHIEAHQSYTIPYLNHAQLVPFHTKMNAISLKNQVLVFLVASALALAASKPFSKWEIHIKNELSNGQAMFVHCKSKDNDLGEHTLATGTEFKWDFKVNFWDTTLFWCYLRKPNGHEMTFDAFWVEKRTEWLRVKCDGNICNWTAEDNGIYLKDNSENLDEFVHYWKFPSH</sequence>
<protein>
    <recommendedName>
        <fullName evidence="6">S-protein homolog</fullName>
    </recommendedName>
</protein>
<organism evidence="7 8">
    <name type="scientific">Cucurbita moschata</name>
    <name type="common">Winter crookneck squash</name>
    <name type="synonym">Cucurbita pepo var. moschata</name>
    <dbReference type="NCBI Taxonomy" id="3662"/>
    <lineage>
        <taxon>Eukaryota</taxon>
        <taxon>Viridiplantae</taxon>
        <taxon>Streptophyta</taxon>
        <taxon>Embryophyta</taxon>
        <taxon>Tracheophyta</taxon>
        <taxon>Spermatophyta</taxon>
        <taxon>Magnoliopsida</taxon>
        <taxon>eudicotyledons</taxon>
        <taxon>Gunneridae</taxon>
        <taxon>Pentapetalae</taxon>
        <taxon>rosids</taxon>
        <taxon>fabids</taxon>
        <taxon>Cucurbitales</taxon>
        <taxon>Cucurbitaceae</taxon>
        <taxon>Cucurbiteae</taxon>
        <taxon>Cucurbita</taxon>
    </lineage>
</organism>
<dbReference type="InterPro" id="IPR010264">
    <property type="entry name" value="Self-incomp_S1"/>
</dbReference>
<comment type="subcellular location">
    <subcellularLocation>
        <location evidence="1 6">Secreted</location>
    </subcellularLocation>
</comment>
<reference evidence="8" key="1">
    <citation type="submission" date="2025-08" db="UniProtKB">
        <authorList>
            <consortium name="RefSeq"/>
        </authorList>
    </citation>
    <scope>IDENTIFICATION</scope>
    <source>
        <tissue evidence="8">Young leaves</tissue>
    </source>
</reference>
<dbReference type="RefSeq" id="XP_022960229.1">
    <property type="nucleotide sequence ID" value="XM_023104461.1"/>
</dbReference>
<evidence type="ECO:0000256" key="5">
    <source>
        <dbReference type="ARBA" id="ARBA00022729"/>
    </source>
</evidence>
<proteinExistence type="inferred from homology"/>
<dbReference type="KEGG" id="cmos:111461031"/>
<evidence type="ECO:0000313" key="7">
    <source>
        <dbReference type="Proteomes" id="UP000504609"/>
    </source>
</evidence>
<dbReference type="GeneID" id="111461031"/>
<keyword evidence="5" id="KW-0732">Signal</keyword>
<dbReference type="Pfam" id="PF05938">
    <property type="entry name" value="Self-incomp_S1"/>
    <property type="match status" value="1"/>
</dbReference>
<evidence type="ECO:0000256" key="2">
    <source>
        <dbReference type="ARBA" id="ARBA00005581"/>
    </source>
</evidence>
<keyword evidence="3 6" id="KW-0713">Self-incompatibility</keyword>
<evidence type="ECO:0000256" key="3">
    <source>
        <dbReference type="ARBA" id="ARBA00022471"/>
    </source>
</evidence>
<accession>A0A6J1HAC3</accession>
<evidence type="ECO:0000313" key="8">
    <source>
        <dbReference type="RefSeq" id="XP_022960229.1"/>
    </source>
</evidence>